<dbReference type="Proteomes" id="UP000002457">
    <property type="component" value="Chromosome"/>
</dbReference>
<dbReference type="EMBL" id="CP001338">
    <property type="protein sequence ID" value="ACL16004.1"/>
    <property type="molecule type" value="Genomic_DNA"/>
</dbReference>
<dbReference type="RefSeq" id="WP_012617323.1">
    <property type="nucleotide sequence ID" value="NC_011832.1"/>
</dbReference>
<dbReference type="STRING" id="521011.Mpal_0633"/>
<name>B8GFF6_METPE</name>
<proteinExistence type="predicted"/>
<evidence type="ECO:0000313" key="1">
    <source>
        <dbReference type="EMBL" id="ACL16004.1"/>
    </source>
</evidence>
<keyword evidence="2" id="KW-1185">Reference proteome</keyword>
<accession>B8GFF6</accession>
<evidence type="ECO:0000313" key="2">
    <source>
        <dbReference type="Proteomes" id="UP000002457"/>
    </source>
</evidence>
<organism evidence="1 2">
    <name type="scientific">Methanosphaerula palustris (strain ATCC BAA-1556 / DSM 19958 / E1-9c)</name>
    <dbReference type="NCBI Taxonomy" id="521011"/>
    <lineage>
        <taxon>Archaea</taxon>
        <taxon>Methanobacteriati</taxon>
        <taxon>Methanobacteriota</taxon>
        <taxon>Stenosarchaea group</taxon>
        <taxon>Methanomicrobia</taxon>
        <taxon>Methanomicrobiales</taxon>
        <taxon>Methanoregulaceae</taxon>
        <taxon>Methanosphaerula</taxon>
    </lineage>
</organism>
<dbReference type="AlphaFoldDB" id="B8GFF6"/>
<dbReference type="HOGENOM" id="CLU_671961_0_0_2"/>
<protein>
    <submittedName>
        <fullName evidence="1">Uncharacterized protein</fullName>
    </submittedName>
</protein>
<reference evidence="1 2" key="1">
    <citation type="journal article" date="2015" name="Genome Announc.">
        <title>Complete Genome Sequence of Methanosphaerula palustris E1-9CT, a Hydrogenotrophic Methanogen Isolated from a Minerotrophic Fen Peatland.</title>
        <authorList>
            <person name="Cadillo-Quiroz H."/>
            <person name="Browne P."/>
            <person name="Kyrpides N."/>
            <person name="Woyke T."/>
            <person name="Goodwin L."/>
            <person name="Detter C."/>
            <person name="Yavitt J.B."/>
            <person name="Zinder S.H."/>
        </authorList>
    </citation>
    <scope>NUCLEOTIDE SEQUENCE [LARGE SCALE GENOMIC DNA]</scope>
    <source>
        <strain evidence="2">ATCC BAA-1556 / DSM 19958 / E1-9c</strain>
    </source>
</reference>
<dbReference type="KEGG" id="mpl:Mpal_0633"/>
<dbReference type="GeneID" id="7270220"/>
<sequence>MASVGGIYVGGGEGSPNTGEIFFSGICFFLDRIPENSDINTSISEDWEIEVNNHQNQIVARSKKCYDYEEIITHGYDCCQIFLDLKSVLHHESYLIKNAEFEYIIVYNENGSFCVRDVSKSDFIMGSSVSIQILDKDGSAKELPKEEEPKWIQAFRYYRLSQTDLDIYNAYRNLFLSFESLIDAIFPYVKVGEKNWLIGSIHKIHKTYPLDSFIPKQYPKGPVDYIIEEQYEKIRCGLFHAKNRDIIVPLTKPNPSEILEAYQYLIPIWRHVLTHYKDTLIGGGEMTYDGFRDLMEYFGKKITKFVVSNDPTPIKNDNNCISPANYTVIIGDEIGYDAKYGPGLSLIYGKISTSRISEKEYLHRFWFENQDNLVQLNYRDDGINPKGTERLECYQITRLINKNTSKTTF</sequence>
<dbReference type="OrthoDB" id="148367at2157"/>
<gene>
    <name evidence="1" type="ordered locus">Mpal_0633</name>
</gene>